<gene>
    <name evidence="1" type="ORF">J2I47_06370</name>
</gene>
<accession>A0A939GD49</accession>
<dbReference type="AlphaFoldDB" id="A0A939GD49"/>
<dbReference type="EMBL" id="JAFMYV010000002">
    <property type="protein sequence ID" value="MBO0936166.1"/>
    <property type="molecule type" value="Genomic_DNA"/>
</dbReference>
<evidence type="ECO:0000313" key="1">
    <source>
        <dbReference type="EMBL" id="MBO0936166.1"/>
    </source>
</evidence>
<dbReference type="Proteomes" id="UP000664034">
    <property type="component" value="Unassembled WGS sequence"/>
</dbReference>
<reference evidence="1" key="1">
    <citation type="submission" date="2021-03" db="EMBL/GenBank/DDBJ databases">
        <title>Fibrella sp. HMF5335 genome sequencing and assembly.</title>
        <authorList>
            <person name="Kang H."/>
            <person name="Kim H."/>
            <person name="Bae S."/>
            <person name="Joh K."/>
        </authorList>
    </citation>
    <scope>NUCLEOTIDE SEQUENCE</scope>
    <source>
        <strain evidence="1">HMF5335</strain>
    </source>
</reference>
<keyword evidence="2" id="KW-1185">Reference proteome</keyword>
<comment type="caution">
    <text evidence="1">The sequence shown here is derived from an EMBL/GenBank/DDBJ whole genome shotgun (WGS) entry which is preliminary data.</text>
</comment>
<proteinExistence type="predicted"/>
<sequence length="319" mass="37358">MIWLELRAHDAAYNPGWNSQESAWAPIHKKNGSSWPFWNLLSNVSKNDIVFHLQTFNNEKRFIGYSTASTDGYITSDLPSYEKHDWDFVDSFHKVELSDFKELKPYVLLSDFFTINNQLLRDYFIENKLNKAEKVNLFYTIQNNRLQCLNGAYFSAFNTPLPSMLLNEYKTSLQESLTIEYSDTRSALKELYVRIGHQKFSDNVKSNFSYKCCFPNCDVEGKGYLISGHIDRWSDNESMRGKTGNGLCLCLMHDKAFEKGAFTLNEKYQIVIMNKNLSDQKWLEAFLKRGENLPIKARHIDPLIEALRNHWRRIGYEKY</sequence>
<evidence type="ECO:0000313" key="2">
    <source>
        <dbReference type="Proteomes" id="UP000664034"/>
    </source>
</evidence>
<evidence type="ECO:0008006" key="3">
    <source>
        <dbReference type="Google" id="ProtNLM"/>
    </source>
</evidence>
<dbReference type="RefSeq" id="WP_207363705.1">
    <property type="nucleotide sequence ID" value="NZ_JAFMYV010000002.1"/>
</dbReference>
<name>A0A939GD49_9BACT</name>
<protein>
    <recommendedName>
        <fullName evidence="3">HNH endonuclease</fullName>
    </recommendedName>
</protein>
<organism evidence="1 2">
    <name type="scientific">Fibrella rubiginis</name>
    <dbReference type="NCBI Taxonomy" id="2817060"/>
    <lineage>
        <taxon>Bacteria</taxon>
        <taxon>Pseudomonadati</taxon>
        <taxon>Bacteroidota</taxon>
        <taxon>Cytophagia</taxon>
        <taxon>Cytophagales</taxon>
        <taxon>Spirosomataceae</taxon>
        <taxon>Fibrella</taxon>
    </lineage>
</organism>